<dbReference type="AlphaFoldDB" id="X1RHH3"/>
<feature type="non-terminal residue" evidence="2">
    <location>
        <position position="1"/>
    </location>
</feature>
<dbReference type="Gene3D" id="1.10.10.2910">
    <property type="match status" value="1"/>
</dbReference>
<reference evidence="2" key="1">
    <citation type="journal article" date="2014" name="Front. Microbiol.">
        <title>High frequency of phylogenetically diverse reductive dehalogenase-homologous genes in deep subseafloor sedimentary metagenomes.</title>
        <authorList>
            <person name="Kawai M."/>
            <person name="Futagami T."/>
            <person name="Toyoda A."/>
            <person name="Takaki Y."/>
            <person name="Nishi S."/>
            <person name="Hori S."/>
            <person name="Arai W."/>
            <person name="Tsubouchi T."/>
            <person name="Morono Y."/>
            <person name="Uchiyama I."/>
            <person name="Ito T."/>
            <person name="Fujiyama A."/>
            <person name="Inagaki F."/>
            <person name="Takami H."/>
        </authorList>
    </citation>
    <scope>NUCLEOTIDE SEQUENCE</scope>
    <source>
        <strain evidence="2">Expedition CK06-06</strain>
    </source>
</reference>
<name>X1RHH3_9ZZZZ</name>
<dbReference type="InterPro" id="IPR010359">
    <property type="entry name" value="IrrE_HExxH"/>
</dbReference>
<dbReference type="PANTHER" id="PTHR43236">
    <property type="entry name" value="ANTITOXIN HIGA1"/>
    <property type="match status" value="1"/>
</dbReference>
<dbReference type="EMBL" id="BARV01043375">
    <property type="protein sequence ID" value="GAI62600.1"/>
    <property type="molecule type" value="Genomic_DNA"/>
</dbReference>
<proteinExistence type="predicted"/>
<dbReference type="Pfam" id="PF06114">
    <property type="entry name" value="Peptidase_M78"/>
    <property type="match status" value="1"/>
</dbReference>
<evidence type="ECO:0000313" key="2">
    <source>
        <dbReference type="EMBL" id="GAI62600.1"/>
    </source>
</evidence>
<gene>
    <name evidence="2" type="ORF">S06H3_64779</name>
</gene>
<comment type="caution">
    <text evidence="2">The sequence shown here is derived from an EMBL/GenBank/DDBJ whole genome shotgun (WGS) entry which is preliminary data.</text>
</comment>
<dbReference type="PANTHER" id="PTHR43236:SF2">
    <property type="entry name" value="BLL0069 PROTEIN"/>
    <property type="match status" value="1"/>
</dbReference>
<evidence type="ECO:0000259" key="1">
    <source>
        <dbReference type="Pfam" id="PF06114"/>
    </source>
</evidence>
<accession>X1RHH3</accession>
<feature type="domain" description="IrrE N-terminal-like" evidence="1">
    <location>
        <begin position="10"/>
        <end position="112"/>
    </location>
</feature>
<organism evidence="2">
    <name type="scientific">marine sediment metagenome</name>
    <dbReference type="NCBI Taxonomy" id="412755"/>
    <lineage>
        <taxon>unclassified sequences</taxon>
        <taxon>metagenomes</taxon>
        <taxon>ecological metagenomes</taxon>
    </lineage>
</organism>
<dbReference type="InterPro" id="IPR052345">
    <property type="entry name" value="Rad_response_metalloprotease"/>
</dbReference>
<sequence>RGFSLMDLPLPVISVNRSEWPQARIFSILHEYIHLMLRQGGLCDFIEYNRALEEQRVEIFCNRVAGAVLIPKNELLNEPEIRQHIPGEEIDEYDVKRLCRRYFSSREVILRR</sequence>
<feature type="non-terminal residue" evidence="2">
    <location>
        <position position="112"/>
    </location>
</feature>
<protein>
    <recommendedName>
        <fullName evidence="1">IrrE N-terminal-like domain-containing protein</fullName>
    </recommendedName>
</protein>